<dbReference type="Proteomes" id="UP001320420">
    <property type="component" value="Unassembled WGS sequence"/>
</dbReference>
<dbReference type="Gene3D" id="1.10.630.10">
    <property type="entry name" value="Cytochrome P450"/>
    <property type="match status" value="1"/>
</dbReference>
<dbReference type="GO" id="GO:0020037">
    <property type="term" value="F:heme binding"/>
    <property type="evidence" value="ECO:0007669"/>
    <property type="project" value="InterPro"/>
</dbReference>
<evidence type="ECO:0008006" key="3">
    <source>
        <dbReference type="Google" id="ProtNLM"/>
    </source>
</evidence>
<sequence length="63" mass="7360">MRSRQCVGKVLAYAELRLVTAILLQHYNVRFAPGYDPEIMWRDMKDQVTAQPGQVFCTFEPRN</sequence>
<evidence type="ECO:0000313" key="1">
    <source>
        <dbReference type="EMBL" id="KAK7756273.1"/>
    </source>
</evidence>
<dbReference type="GO" id="GO:0004497">
    <property type="term" value="F:monooxygenase activity"/>
    <property type="evidence" value="ECO:0007669"/>
    <property type="project" value="InterPro"/>
</dbReference>
<organism evidence="1 2">
    <name type="scientific">Diatrype stigma</name>
    <dbReference type="NCBI Taxonomy" id="117547"/>
    <lineage>
        <taxon>Eukaryota</taxon>
        <taxon>Fungi</taxon>
        <taxon>Dikarya</taxon>
        <taxon>Ascomycota</taxon>
        <taxon>Pezizomycotina</taxon>
        <taxon>Sordariomycetes</taxon>
        <taxon>Xylariomycetidae</taxon>
        <taxon>Xylariales</taxon>
        <taxon>Diatrypaceae</taxon>
        <taxon>Diatrype</taxon>
    </lineage>
</organism>
<gene>
    <name evidence="1" type="ORF">SLS62_001869</name>
</gene>
<name>A0AAN9YRH9_9PEZI</name>
<proteinExistence type="predicted"/>
<protein>
    <recommendedName>
        <fullName evidence="3">Cytochrome P450</fullName>
    </recommendedName>
</protein>
<dbReference type="InterPro" id="IPR036396">
    <property type="entry name" value="Cyt_P450_sf"/>
</dbReference>
<comment type="caution">
    <text evidence="1">The sequence shown here is derived from an EMBL/GenBank/DDBJ whole genome shotgun (WGS) entry which is preliminary data.</text>
</comment>
<accession>A0AAN9YRH9</accession>
<dbReference type="GO" id="GO:0005506">
    <property type="term" value="F:iron ion binding"/>
    <property type="evidence" value="ECO:0007669"/>
    <property type="project" value="InterPro"/>
</dbReference>
<dbReference type="EMBL" id="JAKJXP020000008">
    <property type="protein sequence ID" value="KAK7756273.1"/>
    <property type="molecule type" value="Genomic_DNA"/>
</dbReference>
<evidence type="ECO:0000313" key="2">
    <source>
        <dbReference type="Proteomes" id="UP001320420"/>
    </source>
</evidence>
<dbReference type="Pfam" id="PF00067">
    <property type="entry name" value="p450"/>
    <property type="match status" value="1"/>
</dbReference>
<keyword evidence="2" id="KW-1185">Reference proteome</keyword>
<dbReference type="AlphaFoldDB" id="A0AAN9YRH9"/>
<dbReference type="InterPro" id="IPR001128">
    <property type="entry name" value="Cyt_P450"/>
</dbReference>
<dbReference type="GO" id="GO:0016705">
    <property type="term" value="F:oxidoreductase activity, acting on paired donors, with incorporation or reduction of molecular oxygen"/>
    <property type="evidence" value="ECO:0007669"/>
    <property type="project" value="InterPro"/>
</dbReference>
<dbReference type="SUPFAM" id="SSF48264">
    <property type="entry name" value="Cytochrome P450"/>
    <property type="match status" value="1"/>
</dbReference>
<reference evidence="1 2" key="1">
    <citation type="submission" date="2024-02" db="EMBL/GenBank/DDBJ databases">
        <title>De novo assembly and annotation of 12 fungi associated with fruit tree decline syndrome in Ontario, Canada.</title>
        <authorList>
            <person name="Sulman M."/>
            <person name="Ellouze W."/>
            <person name="Ilyukhin E."/>
        </authorList>
    </citation>
    <scope>NUCLEOTIDE SEQUENCE [LARGE SCALE GENOMIC DNA]</scope>
    <source>
        <strain evidence="1 2">M11/M66-122</strain>
    </source>
</reference>